<keyword evidence="2" id="KW-0813">Transport</keyword>
<comment type="similarity">
    <text evidence="2">Belongs to the TonB-dependent receptor family.</text>
</comment>
<dbReference type="GO" id="GO:0015344">
    <property type="term" value="F:siderophore uptake transmembrane transporter activity"/>
    <property type="evidence" value="ECO:0007669"/>
    <property type="project" value="TreeGrafter"/>
</dbReference>
<evidence type="ECO:0000256" key="2">
    <source>
        <dbReference type="PROSITE-ProRule" id="PRU01360"/>
    </source>
</evidence>
<dbReference type="SUPFAM" id="SSF49464">
    <property type="entry name" value="Carboxypeptidase regulatory domain-like"/>
    <property type="match status" value="1"/>
</dbReference>
<comment type="subcellular location">
    <subcellularLocation>
        <location evidence="2">Cell outer membrane</location>
        <topology evidence="2">Multi-pass membrane protein</topology>
    </subcellularLocation>
</comment>
<evidence type="ECO:0000313" key="4">
    <source>
        <dbReference type="EMBL" id="GAL82449.1"/>
    </source>
</evidence>
<dbReference type="Proteomes" id="UP000029643">
    <property type="component" value="Unassembled WGS sequence"/>
</dbReference>
<dbReference type="PANTHER" id="PTHR30069">
    <property type="entry name" value="TONB-DEPENDENT OUTER MEMBRANE RECEPTOR"/>
    <property type="match status" value="1"/>
</dbReference>
<keyword evidence="2" id="KW-0472">Membrane</keyword>
<dbReference type="InterPro" id="IPR039426">
    <property type="entry name" value="TonB-dep_rcpt-like"/>
</dbReference>
<reference evidence="4" key="1">
    <citation type="journal article" date="2014" name="Genome Announc.">
        <title>Draft Genome Sequences of Marine Flavobacterium Algibacter lectus Strains SS8 and NR4.</title>
        <authorList>
            <person name="Takatani N."/>
            <person name="Nakanishi M."/>
            <person name="Meirelles P."/>
            <person name="Mino S."/>
            <person name="Suda W."/>
            <person name="Oshima K."/>
            <person name="Hattori M."/>
            <person name="Ohkuma M."/>
            <person name="Hosokawa M."/>
            <person name="Miyashita K."/>
            <person name="Thompson F.L."/>
            <person name="Niwa A."/>
            <person name="Sawabe T."/>
            <person name="Sawabe T."/>
        </authorList>
    </citation>
    <scope>NUCLEOTIDE SEQUENCE [LARGE SCALE GENOMIC DNA]</scope>
    <source>
        <strain evidence="4">JCM 19274</strain>
    </source>
</reference>
<dbReference type="GO" id="GO:0044718">
    <property type="term" value="P:siderophore transmembrane transport"/>
    <property type="evidence" value="ECO:0007669"/>
    <property type="project" value="TreeGrafter"/>
</dbReference>
<name>A0A090X2B6_9FLAO</name>
<dbReference type="InterPro" id="IPR037066">
    <property type="entry name" value="Plug_dom_sf"/>
</dbReference>
<dbReference type="PANTHER" id="PTHR30069:SF29">
    <property type="entry name" value="HEMOGLOBIN AND HEMOGLOBIN-HAPTOGLOBIN-BINDING PROTEIN 1-RELATED"/>
    <property type="match status" value="1"/>
</dbReference>
<dbReference type="PROSITE" id="PS52016">
    <property type="entry name" value="TONB_DEPENDENT_REC_3"/>
    <property type="match status" value="1"/>
</dbReference>
<feature type="domain" description="TonB-dependent receptor plug" evidence="3">
    <location>
        <begin position="142"/>
        <end position="246"/>
    </location>
</feature>
<proteinExistence type="inferred from homology"/>
<dbReference type="Gene3D" id="2.60.40.1120">
    <property type="entry name" value="Carboxypeptidase-like, regulatory domain"/>
    <property type="match status" value="1"/>
</dbReference>
<dbReference type="Gene3D" id="2.170.130.10">
    <property type="entry name" value="TonB-dependent receptor, plug domain"/>
    <property type="match status" value="1"/>
</dbReference>
<gene>
    <name evidence="4" type="ORF">JCM19274_2966</name>
</gene>
<keyword evidence="1" id="KW-0732">Signal</keyword>
<comment type="caution">
    <text evidence="4">The sequence shown here is derived from an EMBL/GenBank/DDBJ whole genome shotgun (WGS) entry which is preliminary data.</text>
</comment>
<sequence length="419" mass="47124">MAKNQYKVKHTYAIKKLSIRRVMKIVCPLFLTLFTSSLVYSQNGKVLGTITDDQEAPLLGAHIQIIELNKRTITDEKGSFSFDKLSDGKYNLEVSYIGFETNYHTIDISIKKPKIQINISLKPQQNQLDEVTLVGKSKTQRLRESTANVSVLQTENFRDRNTNTSDIVKQISGGVNVRQTGGFGSNAEIYVNGMTGKSIPFFLDGIPLSYFGSGLGLNVLPANLIEQIEVYKGVVPVDLGADAWGGGINIITRKSYSDYLDVSYSGGSFNSHKVNLNTQLVNPDTHWIFGLHSFFNHSDNNYKVDVEIPDEFGNPIPATVKRFHDKFSNYLVNIYTGVYDKDYADRLVFSARYSGLKDDVQHNAIMAQPYGEVTYDESTLGASLEYEKKKVIKKTDIKWYSAYNRTRGHFIDTTLNAYT</sequence>
<dbReference type="STRING" id="221126.SAMN04489722_101224"/>
<keyword evidence="4" id="KW-0675">Receptor</keyword>
<dbReference type="AlphaFoldDB" id="A0A090X2B6"/>
<organism evidence="4 5">
    <name type="scientific">Algibacter lectus</name>
    <dbReference type="NCBI Taxonomy" id="221126"/>
    <lineage>
        <taxon>Bacteria</taxon>
        <taxon>Pseudomonadati</taxon>
        <taxon>Bacteroidota</taxon>
        <taxon>Flavobacteriia</taxon>
        <taxon>Flavobacteriales</taxon>
        <taxon>Flavobacteriaceae</taxon>
        <taxon>Algibacter</taxon>
    </lineage>
</organism>
<keyword evidence="2" id="KW-0812">Transmembrane</keyword>
<dbReference type="SUPFAM" id="SSF56935">
    <property type="entry name" value="Porins"/>
    <property type="match status" value="1"/>
</dbReference>
<dbReference type="GO" id="GO:0009279">
    <property type="term" value="C:cell outer membrane"/>
    <property type="evidence" value="ECO:0007669"/>
    <property type="project" value="UniProtKB-SubCell"/>
</dbReference>
<dbReference type="RefSeq" id="WP_227806548.1">
    <property type="nucleotide sequence ID" value="NZ_BBNU01000029.1"/>
</dbReference>
<dbReference type="InterPro" id="IPR012910">
    <property type="entry name" value="Plug_dom"/>
</dbReference>
<evidence type="ECO:0000313" key="5">
    <source>
        <dbReference type="Proteomes" id="UP000029643"/>
    </source>
</evidence>
<dbReference type="EMBL" id="BBNU01000029">
    <property type="protein sequence ID" value="GAL82449.1"/>
    <property type="molecule type" value="Genomic_DNA"/>
</dbReference>
<accession>A0A090X2B6</accession>
<keyword evidence="2" id="KW-1134">Transmembrane beta strand</keyword>
<protein>
    <submittedName>
        <fullName evidence="4">TonB-dependent receptor</fullName>
    </submittedName>
</protein>
<dbReference type="Pfam" id="PF07715">
    <property type="entry name" value="Plug"/>
    <property type="match status" value="1"/>
</dbReference>
<dbReference type="InterPro" id="IPR008969">
    <property type="entry name" value="CarboxyPept-like_regulatory"/>
</dbReference>
<keyword evidence="2" id="KW-0998">Cell outer membrane</keyword>
<evidence type="ECO:0000256" key="1">
    <source>
        <dbReference type="ARBA" id="ARBA00022729"/>
    </source>
</evidence>
<dbReference type="Pfam" id="PF13715">
    <property type="entry name" value="CarbopepD_reg_2"/>
    <property type="match status" value="1"/>
</dbReference>
<evidence type="ECO:0000259" key="3">
    <source>
        <dbReference type="Pfam" id="PF07715"/>
    </source>
</evidence>